<dbReference type="Gene3D" id="1.20.890.10">
    <property type="entry name" value="cAMP-dependent protein kinase regulatory subunit, dimerization-anchoring domain"/>
    <property type="match status" value="1"/>
</dbReference>
<dbReference type="PANTHER" id="PTHR47110">
    <property type="entry name" value="TESTIS-SPECIFIC EXPRESSED PROTEIN 55"/>
    <property type="match status" value="1"/>
</dbReference>
<reference evidence="2 3" key="1">
    <citation type="submission" date="2014-04" db="EMBL/GenBank/DDBJ databases">
        <title>Genome evolution of avian class.</title>
        <authorList>
            <person name="Zhang G."/>
            <person name="Li C."/>
        </authorList>
    </citation>
    <scope>NUCLEOTIDE SEQUENCE [LARGE SCALE GENOMIC DNA]</scope>
    <source>
        <strain evidence="2">BGI_N300</strain>
    </source>
</reference>
<feature type="compositionally biased region" description="Polar residues" evidence="1">
    <location>
        <begin position="1"/>
        <end position="15"/>
    </location>
</feature>
<dbReference type="InterPro" id="IPR040760">
    <property type="entry name" value="Tex55"/>
</dbReference>
<evidence type="ECO:0000256" key="1">
    <source>
        <dbReference type="SAM" id="MobiDB-lite"/>
    </source>
</evidence>
<dbReference type="PANTHER" id="PTHR47110:SF3">
    <property type="entry name" value="TESTIS-SPECIFIC EXPRESSED PROTEIN 55-LIKE"/>
    <property type="match status" value="1"/>
</dbReference>
<keyword evidence="3" id="KW-1185">Reference proteome</keyword>
<dbReference type="Proteomes" id="UP000054308">
    <property type="component" value="Unassembled WGS sequence"/>
</dbReference>
<gene>
    <name evidence="2" type="ORF">N300_13567</name>
</gene>
<evidence type="ECO:0000313" key="2">
    <source>
        <dbReference type="EMBL" id="KFP04582.1"/>
    </source>
</evidence>
<feature type="region of interest" description="Disordered" evidence="1">
    <location>
        <begin position="1"/>
        <end position="60"/>
    </location>
</feature>
<dbReference type="Pfam" id="PF17819">
    <property type="entry name" value="Tex55"/>
    <property type="match status" value="1"/>
</dbReference>
<dbReference type="EMBL" id="KL218370">
    <property type="protein sequence ID" value="KFP04582.1"/>
    <property type="molecule type" value="Genomic_DNA"/>
</dbReference>
<dbReference type="SUPFAM" id="SSF47391">
    <property type="entry name" value="Dimerization-anchoring domain of cAMP-dependent PK regulatory subunit"/>
    <property type="match status" value="1"/>
</dbReference>
<feature type="non-terminal residue" evidence="2">
    <location>
        <position position="1"/>
    </location>
</feature>
<organism evidence="2 3">
    <name type="scientific">Calypte anna</name>
    <name type="common">Anna's hummingbird</name>
    <name type="synonym">Archilochus anna</name>
    <dbReference type="NCBI Taxonomy" id="9244"/>
    <lineage>
        <taxon>Eukaryota</taxon>
        <taxon>Metazoa</taxon>
        <taxon>Chordata</taxon>
        <taxon>Craniata</taxon>
        <taxon>Vertebrata</taxon>
        <taxon>Euteleostomi</taxon>
        <taxon>Archelosauria</taxon>
        <taxon>Archosauria</taxon>
        <taxon>Dinosauria</taxon>
        <taxon>Saurischia</taxon>
        <taxon>Theropoda</taxon>
        <taxon>Coelurosauria</taxon>
        <taxon>Aves</taxon>
        <taxon>Neognathae</taxon>
        <taxon>Neoaves</taxon>
        <taxon>Strisores</taxon>
        <taxon>Apodiformes</taxon>
        <taxon>Trochilidae</taxon>
        <taxon>Calypte</taxon>
    </lineage>
</organism>
<dbReference type="AlphaFoldDB" id="A0A091I8M0"/>
<protein>
    <submittedName>
        <fullName evidence="2">Uncharacterized protein C3orf30</fullName>
    </submittedName>
</protein>
<sequence length="176" mass="19232">VETPGSADQPSTSNPGGLPVSAHQMVVKNPPGSEDQLPVTGFPSSRETPQNSRSPVGQMPDFKVRMYVSSSTQAGGIALEAVSSAPAVSPTNTTCGVLEQPVVYEDPFEVCIKYVEKHNILQIFQEITEKLVYEKPDDPLQFMLQQVQSMIKTRQDKIEGILDENADPDVFLEDIL</sequence>
<evidence type="ECO:0000313" key="3">
    <source>
        <dbReference type="Proteomes" id="UP000054308"/>
    </source>
</evidence>
<feature type="non-terminal residue" evidence="2">
    <location>
        <position position="176"/>
    </location>
</feature>
<feature type="compositionally biased region" description="Polar residues" evidence="1">
    <location>
        <begin position="42"/>
        <end position="55"/>
    </location>
</feature>
<dbReference type="InterPro" id="IPR048377">
    <property type="entry name" value="TEX55_DD"/>
</dbReference>
<proteinExistence type="predicted"/>
<dbReference type="CDD" id="cd22975">
    <property type="entry name" value="DD_TEX55"/>
    <property type="match status" value="1"/>
</dbReference>
<accession>A0A091I8M0</accession>
<name>A0A091I8M0_CALAN</name>